<dbReference type="Pfam" id="PF12937">
    <property type="entry name" value="F-box-like"/>
    <property type="match status" value="1"/>
</dbReference>
<accession>A0A4Y7SKG7</accession>
<dbReference type="SUPFAM" id="SSF52047">
    <property type="entry name" value="RNI-like"/>
    <property type="match status" value="1"/>
</dbReference>
<organism evidence="3 4">
    <name type="scientific">Coprinellus micaceus</name>
    <name type="common">Glistening ink-cap mushroom</name>
    <name type="synonym">Coprinus micaceus</name>
    <dbReference type="NCBI Taxonomy" id="71717"/>
    <lineage>
        <taxon>Eukaryota</taxon>
        <taxon>Fungi</taxon>
        <taxon>Dikarya</taxon>
        <taxon>Basidiomycota</taxon>
        <taxon>Agaricomycotina</taxon>
        <taxon>Agaricomycetes</taxon>
        <taxon>Agaricomycetidae</taxon>
        <taxon>Agaricales</taxon>
        <taxon>Agaricineae</taxon>
        <taxon>Psathyrellaceae</taxon>
        <taxon>Coprinellus</taxon>
    </lineage>
</organism>
<dbReference type="AlphaFoldDB" id="A0A4Y7SKG7"/>
<dbReference type="InterPro" id="IPR036047">
    <property type="entry name" value="F-box-like_dom_sf"/>
</dbReference>
<dbReference type="OrthoDB" id="3365698at2759"/>
<name>A0A4Y7SKG7_COPMI</name>
<dbReference type="Proteomes" id="UP000298030">
    <property type="component" value="Unassembled WGS sequence"/>
</dbReference>
<dbReference type="Gene3D" id="3.80.10.10">
    <property type="entry name" value="Ribonuclease Inhibitor"/>
    <property type="match status" value="1"/>
</dbReference>
<evidence type="ECO:0000313" key="4">
    <source>
        <dbReference type="Proteomes" id="UP000298030"/>
    </source>
</evidence>
<evidence type="ECO:0000313" key="3">
    <source>
        <dbReference type="EMBL" id="TEB22377.1"/>
    </source>
</evidence>
<dbReference type="InterPro" id="IPR001810">
    <property type="entry name" value="F-box_dom"/>
</dbReference>
<gene>
    <name evidence="3" type="ORF">FA13DRAFT_1798935</name>
</gene>
<evidence type="ECO:0000259" key="2">
    <source>
        <dbReference type="PROSITE" id="PS50181"/>
    </source>
</evidence>
<dbReference type="EMBL" id="QPFP01000092">
    <property type="protein sequence ID" value="TEB22377.1"/>
    <property type="molecule type" value="Genomic_DNA"/>
</dbReference>
<sequence>MRVAAKFPKLLDPQPRPPMPLPRPSNQTEDVHATKTIANSYPHLFLTNDPPSPIEVASLRQGVEAMVPWITFLRTELHILEERLHLHRFALSPIRRIPPEILHEIFRLVDEKTLLNVSMVCRAWYSASASISAEVLTTLEIRPAGPEGGIPCHRIRSWLAKPVKGTKTLKLGLYCHLNNCLKGTAPCMWTSPQFTGLIAQIPASATLALGFRFASAHCYLQLMGSICATPLWHSLSSLELDFTGNWPGRGTKYRAALGSLPNSLKRLSLTVRSFSARPPPTIEIPETPFNTLKALSIDCEWYSPLLQDLLRRCVELEELSVVGARIPDWTGVAEVALPKLHTLILSWPYQYFHIYPLLRLPSLSRLTIEHHYYTSGPQDVLNSLGLLSPTPASRLHFLALHRTQALSGPLWVALSKTPSLRCLVLDTVQFDYRLESLLHLHRLHTASGGPHSRGDEFLPDLRTLEVRGINEWFDLENFLLFLESYQNARFGSPRVRSSKEHRVSLYSRVNVFLHYVRPRDRKKFDTALKDCSAILRVLNGDSGVAVHVSIQTGVVPRIET</sequence>
<evidence type="ECO:0000256" key="1">
    <source>
        <dbReference type="SAM" id="MobiDB-lite"/>
    </source>
</evidence>
<feature type="compositionally biased region" description="Pro residues" evidence="1">
    <location>
        <begin position="14"/>
        <end position="23"/>
    </location>
</feature>
<dbReference type="SUPFAM" id="SSF81383">
    <property type="entry name" value="F-box domain"/>
    <property type="match status" value="1"/>
</dbReference>
<dbReference type="Gene3D" id="1.20.1280.50">
    <property type="match status" value="1"/>
</dbReference>
<keyword evidence="4" id="KW-1185">Reference proteome</keyword>
<proteinExistence type="predicted"/>
<dbReference type="PROSITE" id="PS50181">
    <property type="entry name" value="FBOX"/>
    <property type="match status" value="1"/>
</dbReference>
<dbReference type="CDD" id="cd09917">
    <property type="entry name" value="F-box_SF"/>
    <property type="match status" value="1"/>
</dbReference>
<protein>
    <recommendedName>
        <fullName evidence="2">F-box domain-containing protein</fullName>
    </recommendedName>
</protein>
<comment type="caution">
    <text evidence="3">The sequence shown here is derived from an EMBL/GenBank/DDBJ whole genome shotgun (WGS) entry which is preliminary data.</text>
</comment>
<feature type="region of interest" description="Disordered" evidence="1">
    <location>
        <begin position="1"/>
        <end position="28"/>
    </location>
</feature>
<dbReference type="STRING" id="71717.A0A4Y7SKG7"/>
<reference evidence="3 4" key="1">
    <citation type="journal article" date="2019" name="Nat. Ecol. Evol.">
        <title>Megaphylogeny resolves global patterns of mushroom evolution.</title>
        <authorList>
            <person name="Varga T."/>
            <person name="Krizsan K."/>
            <person name="Foldi C."/>
            <person name="Dima B."/>
            <person name="Sanchez-Garcia M."/>
            <person name="Sanchez-Ramirez S."/>
            <person name="Szollosi G.J."/>
            <person name="Szarkandi J.G."/>
            <person name="Papp V."/>
            <person name="Albert L."/>
            <person name="Andreopoulos W."/>
            <person name="Angelini C."/>
            <person name="Antonin V."/>
            <person name="Barry K.W."/>
            <person name="Bougher N.L."/>
            <person name="Buchanan P."/>
            <person name="Buyck B."/>
            <person name="Bense V."/>
            <person name="Catcheside P."/>
            <person name="Chovatia M."/>
            <person name="Cooper J."/>
            <person name="Damon W."/>
            <person name="Desjardin D."/>
            <person name="Finy P."/>
            <person name="Geml J."/>
            <person name="Haridas S."/>
            <person name="Hughes K."/>
            <person name="Justo A."/>
            <person name="Karasinski D."/>
            <person name="Kautmanova I."/>
            <person name="Kiss B."/>
            <person name="Kocsube S."/>
            <person name="Kotiranta H."/>
            <person name="LaButti K.M."/>
            <person name="Lechner B.E."/>
            <person name="Liimatainen K."/>
            <person name="Lipzen A."/>
            <person name="Lukacs Z."/>
            <person name="Mihaltcheva S."/>
            <person name="Morgado L.N."/>
            <person name="Niskanen T."/>
            <person name="Noordeloos M.E."/>
            <person name="Ohm R.A."/>
            <person name="Ortiz-Santana B."/>
            <person name="Ovrebo C."/>
            <person name="Racz N."/>
            <person name="Riley R."/>
            <person name="Savchenko A."/>
            <person name="Shiryaev A."/>
            <person name="Soop K."/>
            <person name="Spirin V."/>
            <person name="Szebenyi C."/>
            <person name="Tomsovsky M."/>
            <person name="Tulloss R.E."/>
            <person name="Uehling J."/>
            <person name="Grigoriev I.V."/>
            <person name="Vagvolgyi C."/>
            <person name="Papp T."/>
            <person name="Martin F.M."/>
            <person name="Miettinen O."/>
            <person name="Hibbett D.S."/>
            <person name="Nagy L.G."/>
        </authorList>
    </citation>
    <scope>NUCLEOTIDE SEQUENCE [LARGE SCALE GENOMIC DNA]</scope>
    <source>
        <strain evidence="3 4">FP101781</strain>
    </source>
</reference>
<feature type="domain" description="F-box" evidence="2">
    <location>
        <begin position="91"/>
        <end position="139"/>
    </location>
</feature>
<dbReference type="SMART" id="SM00256">
    <property type="entry name" value="FBOX"/>
    <property type="match status" value="1"/>
</dbReference>
<dbReference type="InterPro" id="IPR032675">
    <property type="entry name" value="LRR_dom_sf"/>
</dbReference>